<name>A0A2R6XUK8_MARPO</name>
<dbReference type="EMBL" id="KZ772674">
    <property type="protein sequence ID" value="PTQ49753.1"/>
    <property type="molecule type" value="Genomic_DNA"/>
</dbReference>
<accession>A0A2R6XUK8</accession>
<evidence type="ECO:0000313" key="1">
    <source>
        <dbReference type="EMBL" id="PTQ49753.1"/>
    </source>
</evidence>
<gene>
    <name evidence="1" type="ORF">MARPO_0002s0211</name>
</gene>
<organism evidence="1 2">
    <name type="scientific">Marchantia polymorpha</name>
    <name type="common">Common liverwort</name>
    <name type="synonym">Marchantia aquatica</name>
    <dbReference type="NCBI Taxonomy" id="3197"/>
    <lineage>
        <taxon>Eukaryota</taxon>
        <taxon>Viridiplantae</taxon>
        <taxon>Streptophyta</taxon>
        <taxon>Embryophyta</taxon>
        <taxon>Marchantiophyta</taxon>
        <taxon>Marchantiopsida</taxon>
        <taxon>Marchantiidae</taxon>
        <taxon>Marchantiales</taxon>
        <taxon>Marchantiaceae</taxon>
        <taxon>Marchantia</taxon>
    </lineage>
</organism>
<sequence length="125" mass="14302">MPTEELLRDLDRLRSWHSGGHAGEVATSRKDVSRSVSVLQLVEYTKMKLSEARSSSLSDVLHWHRPILAKQQAIVRRVYTQICRSTSLLHIRLIQAELSKRQHQIKSCSCKMVHFCEGCGFPCEV</sequence>
<proteinExistence type="predicted"/>
<dbReference type="AlphaFoldDB" id="A0A2R6XUK8"/>
<protein>
    <submittedName>
        <fullName evidence="1">Uncharacterized protein</fullName>
    </submittedName>
</protein>
<evidence type="ECO:0000313" key="2">
    <source>
        <dbReference type="Proteomes" id="UP000244005"/>
    </source>
</evidence>
<reference evidence="2" key="1">
    <citation type="journal article" date="2017" name="Cell">
        <title>Insights into land plant evolution garnered from the Marchantia polymorpha genome.</title>
        <authorList>
            <person name="Bowman J.L."/>
            <person name="Kohchi T."/>
            <person name="Yamato K.T."/>
            <person name="Jenkins J."/>
            <person name="Shu S."/>
            <person name="Ishizaki K."/>
            <person name="Yamaoka S."/>
            <person name="Nishihama R."/>
            <person name="Nakamura Y."/>
            <person name="Berger F."/>
            <person name="Adam C."/>
            <person name="Aki S.S."/>
            <person name="Althoff F."/>
            <person name="Araki T."/>
            <person name="Arteaga-Vazquez M.A."/>
            <person name="Balasubrmanian S."/>
            <person name="Barry K."/>
            <person name="Bauer D."/>
            <person name="Boehm C.R."/>
            <person name="Briginshaw L."/>
            <person name="Caballero-Perez J."/>
            <person name="Catarino B."/>
            <person name="Chen F."/>
            <person name="Chiyoda S."/>
            <person name="Chovatia M."/>
            <person name="Davies K.M."/>
            <person name="Delmans M."/>
            <person name="Demura T."/>
            <person name="Dierschke T."/>
            <person name="Dolan L."/>
            <person name="Dorantes-Acosta A.E."/>
            <person name="Eklund D.M."/>
            <person name="Florent S.N."/>
            <person name="Flores-Sandoval E."/>
            <person name="Fujiyama A."/>
            <person name="Fukuzawa H."/>
            <person name="Galik B."/>
            <person name="Grimanelli D."/>
            <person name="Grimwood J."/>
            <person name="Grossniklaus U."/>
            <person name="Hamada T."/>
            <person name="Haseloff J."/>
            <person name="Hetherington A.J."/>
            <person name="Higo A."/>
            <person name="Hirakawa Y."/>
            <person name="Hundley H.N."/>
            <person name="Ikeda Y."/>
            <person name="Inoue K."/>
            <person name="Inoue S.I."/>
            <person name="Ishida S."/>
            <person name="Jia Q."/>
            <person name="Kakita M."/>
            <person name="Kanazawa T."/>
            <person name="Kawai Y."/>
            <person name="Kawashima T."/>
            <person name="Kennedy M."/>
            <person name="Kinose K."/>
            <person name="Kinoshita T."/>
            <person name="Kohara Y."/>
            <person name="Koide E."/>
            <person name="Komatsu K."/>
            <person name="Kopischke S."/>
            <person name="Kubo M."/>
            <person name="Kyozuka J."/>
            <person name="Lagercrantz U."/>
            <person name="Lin S.S."/>
            <person name="Lindquist E."/>
            <person name="Lipzen A.M."/>
            <person name="Lu C.W."/>
            <person name="De Luna E."/>
            <person name="Martienssen R.A."/>
            <person name="Minamino N."/>
            <person name="Mizutani M."/>
            <person name="Mizutani M."/>
            <person name="Mochizuki N."/>
            <person name="Monte I."/>
            <person name="Mosher R."/>
            <person name="Nagasaki H."/>
            <person name="Nakagami H."/>
            <person name="Naramoto S."/>
            <person name="Nishitani K."/>
            <person name="Ohtani M."/>
            <person name="Okamoto T."/>
            <person name="Okumura M."/>
            <person name="Phillips J."/>
            <person name="Pollak B."/>
            <person name="Reinders A."/>
            <person name="Rovekamp M."/>
            <person name="Sano R."/>
            <person name="Sawa S."/>
            <person name="Schmid M.W."/>
            <person name="Shirakawa M."/>
            <person name="Solano R."/>
            <person name="Spunde A."/>
            <person name="Suetsugu N."/>
            <person name="Sugano S."/>
            <person name="Sugiyama A."/>
            <person name="Sun R."/>
            <person name="Suzuki Y."/>
            <person name="Takenaka M."/>
            <person name="Takezawa D."/>
            <person name="Tomogane H."/>
            <person name="Tsuzuki M."/>
            <person name="Ueda T."/>
            <person name="Umeda M."/>
            <person name="Ward J.M."/>
            <person name="Watanabe Y."/>
            <person name="Yazaki K."/>
            <person name="Yokoyama R."/>
            <person name="Yoshitake Y."/>
            <person name="Yotsui I."/>
            <person name="Zachgo S."/>
            <person name="Schmutz J."/>
        </authorList>
    </citation>
    <scope>NUCLEOTIDE SEQUENCE [LARGE SCALE GENOMIC DNA]</scope>
    <source>
        <strain evidence="2">Tak-1</strain>
    </source>
</reference>
<dbReference type="Gramene" id="Mp1g26670.1">
    <property type="protein sequence ID" value="Mp1g26670.1.cds"/>
    <property type="gene ID" value="Mp1g26670"/>
</dbReference>
<keyword evidence="2" id="KW-1185">Reference proteome</keyword>
<dbReference type="Proteomes" id="UP000244005">
    <property type="component" value="Unassembled WGS sequence"/>
</dbReference>